<comment type="subcellular location">
    <subcellularLocation>
        <location evidence="1">Membrane</location>
        <topology evidence="1">Multi-pass membrane protein</topology>
    </subcellularLocation>
</comment>
<evidence type="ECO:0000256" key="4">
    <source>
        <dbReference type="ARBA" id="ARBA00023136"/>
    </source>
</evidence>
<dbReference type="Gene3D" id="1.20.1250.20">
    <property type="entry name" value="MFS general substrate transporter like domains"/>
    <property type="match status" value="1"/>
</dbReference>
<evidence type="ECO:0000256" key="1">
    <source>
        <dbReference type="ARBA" id="ARBA00004141"/>
    </source>
</evidence>
<dbReference type="HOGENOM" id="CLU_028365_0_0_1"/>
<dbReference type="SUPFAM" id="SSF103473">
    <property type="entry name" value="MFS general substrate transporter"/>
    <property type="match status" value="1"/>
</dbReference>
<feature type="transmembrane region" description="Helical" evidence="5">
    <location>
        <begin position="177"/>
        <end position="195"/>
    </location>
</feature>
<feature type="transmembrane region" description="Helical" evidence="5">
    <location>
        <begin position="403"/>
        <end position="424"/>
    </location>
</feature>
<dbReference type="EMBL" id="CAEY01001939">
    <property type="status" value="NOT_ANNOTATED_CDS"/>
    <property type="molecule type" value="Genomic_DNA"/>
</dbReference>
<dbReference type="PANTHER" id="PTHR23507:SF1">
    <property type="entry name" value="FI18259P1-RELATED"/>
    <property type="match status" value="1"/>
</dbReference>
<gene>
    <name evidence="6" type="primary">107362613</name>
</gene>
<dbReference type="AlphaFoldDB" id="T1KAI0"/>
<dbReference type="OMA" id="MYFEQRE"/>
<dbReference type="EnsemblMetazoa" id="tetur08g00460.1">
    <property type="protein sequence ID" value="tetur08g00460.1"/>
    <property type="gene ID" value="tetur08g00460"/>
</dbReference>
<name>T1KAI0_TETUR</name>
<organism evidence="6 7">
    <name type="scientific">Tetranychus urticae</name>
    <name type="common">Two-spotted spider mite</name>
    <dbReference type="NCBI Taxonomy" id="32264"/>
    <lineage>
        <taxon>Eukaryota</taxon>
        <taxon>Metazoa</taxon>
        <taxon>Ecdysozoa</taxon>
        <taxon>Arthropoda</taxon>
        <taxon>Chelicerata</taxon>
        <taxon>Arachnida</taxon>
        <taxon>Acari</taxon>
        <taxon>Acariformes</taxon>
        <taxon>Trombidiformes</taxon>
        <taxon>Prostigmata</taxon>
        <taxon>Eleutherengona</taxon>
        <taxon>Raphignathae</taxon>
        <taxon>Tetranychoidea</taxon>
        <taxon>Tetranychidae</taxon>
        <taxon>Tetranychus</taxon>
    </lineage>
</organism>
<accession>T1KAI0</accession>
<dbReference type="GO" id="GO:0022857">
    <property type="term" value="F:transmembrane transporter activity"/>
    <property type="evidence" value="ECO:0007669"/>
    <property type="project" value="TreeGrafter"/>
</dbReference>
<feature type="transmembrane region" description="Helical" evidence="5">
    <location>
        <begin position="469"/>
        <end position="488"/>
    </location>
</feature>
<feature type="transmembrane region" description="Helical" evidence="5">
    <location>
        <begin position="310"/>
        <end position="332"/>
    </location>
</feature>
<feature type="transmembrane region" description="Helical" evidence="5">
    <location>
        <begin position="112"/>
        <end position="130"/>
    </location>
</feature>
<reference evidence="7" key="1">
    <citation type="submission" date="2011-08" db="EMBL/GenBank/DDBJ databases">
        <authorList>
            <person name="Rombauts S."/>
        </authorList>
    </citation>
    <scope>NUCLEOTIDE SEQUENCE</scope>
    <source>
        <strain evidence="7">London</strain>
    </source>
</reference>
<feature type="transmembrane region" description="Helical" evidence="5">
    <location>
        <begin position="142"/>
        <end position="165"/>
    </location>
</feature>
<feature type="transmembrane region" description="Helical" evidence="5">
    <location>
        <begin position="83"/>
        <end position="103"/>
    </location>
</feature>
<keyword evidence="4 5" id="KW-0472">Membrane</keyword>
<evidence type="ECO:0000313" key="6">
    <source>
        <dbReference type="EnsemblMetazoa" id="tetur08g00460.1"/>
    </source>
</evidence>
<evidence type="ECO:0000313" key="7">
    <source>
        <dbReference type="Proteomes" id="UP000015104"/>
    </source>
</evidence>
<dbReference type="OrthoDB" id="3026777at2759"/>
<dbReference type="Proteomes" id="UP000015104">
    <property type="component" value="Unassembled WGS sequence"/>
</dbReference>
<keyword evidence="3 5" id="KW-1133">Transmembrane helix</keyword>
<reference evidence="6" key="2">
    <citation type="submission" date="2015-06" db="UniProtKB">
        <authorList>
            <consortium name="EnsemblMetazoa"/>
        </authorList>
    </citation>
    <scope>IDENTIFICATION</scope>
</reference>
<evidence type="ECO:0000256" key="3">
    <source>
        <dbReference type="ARBA" id="ARBA00022989"/>
    </source>
</evidence>
<protein>
    <recommendedName>
        <fullName evidence="8">Major facilitator superfamily (MFS) profile domain-containing protein</fullName>
    </recommendedName>
</protein>
<dbReference type="PANTHER" id="PTHR23507">
    <property type="entry name" value="ZGC:174356"/>
    <property type="match status" value="1"/>
</dbReference>
<feature type="transmembrane region" description="Helical" evidence="5">
    <location>
        <begin position="20"/>
        <end position="40"/>
    </location>
</feature>
<evidence type="ECO:0000256" key="2">
    <source>
        <dbReference type="ARBA" id="ARBA00022692"/>
    </source>
</evidence>
<dbReference type="eggNOG" id="KOG2816">
    <property type="taxonomic scope" value="Eukaryota"/>
</dbReference>
<feature type="transmembrane region" description="Helical" evidence="5">
    <location>
        <begin position="436"/>
        <end position="463"/>
    </location>
</feature>
<dbReference type="GO" id="GO:0016020">
    <property type="term" value="C:membrane"/>
    <property type="evidence" value="ECO:0007669"/>
    <property type="project" value="UniProtKB-SubCell"/>
</dbReference>
<proteinExistence type="predicted"/>
<dbReference type="InterPro" id="IPR036259">
    <property type="entry name" value="MFS_trans_sf"/>
</dbReference>
<feature type="transmembrane region" description="Helical" evidence="5">
    <location>
        <begin position="352"/>
        <end position="372"/>
    </location>
</feature>
<keyword evidence="2 5" id="KW-0812">Transmembrane</keyword>
<evidence type="ECO:0000256" key="5">
    <source>
        <dbReference type="SAM" id="Phobius"/>
    </source>
</evidence>
<evidence type="ECO:0008006" key="8">
    <source>
        <dbReference type="Google" id="ProtNLM"/>
    </source>
</evidence>
<dbReference type="KEGG" id="tut:107362613"/>
<feature type="transmembrane region" description="Helical" evidence="5">
    <location>
        <begin position="215"/>
        <end position="236"/>
    </location>
</feature>
<sequence length="496" mass="55744">MIKLTRKDVISMFKLLRVDVFLVLFNISSVIVHLSLNQLVEDKICLNELKLNQSICLNIENVDESREADKNYVLTRAAYYKNYQSLMITLPGIFLNLFVGCWLDSYPEHTKFILAVPTLGIFMDALLTIINCLQFKADYRFILIAAFFRGMGGDISIIYVGVYAYVTRKTLAEFRAVRFAVLEFFSAISFPISIYLGGLTLTSKPWIAGQPRNYIGVYILSGAFSLLAAVWALVLLNDSGEAVKQEEDEQNGVGKESYKTSKLEAKTPSKPGKCLCSFIHAFSKIFKYENLKAMMHTCFKKRENGLRCRIWHTIAIAFFILSGYLSEVAIGFPFAQKVYHWNAKYYSKISPLFMLLTSISSSVVTPILVSKFAITDTKLSIIGCISLISSAAIRGFWLSSTGYIVSHSVGVLSGLQLISMRSFLARMIKSDEIGQIYSLLAAIEAFSPLLCNIFFTTVFNATISFNPGIAYLISSASMIYPLVVDIWLDWTKSSWY</sequence>
<keyword evidence="7" id="KW-1185">Reference proteome</keyword>
<feature type="transmembrane region" description="Helical" evidence="5">
    <location>
        <begin position="379"/>
        <end position="397"/>
    </location>
</feature>